<evidence type="ECO:0000259" key="1">
    <source>
        <dbReference type="Pfam" id="PF00941"/>
    </source>
</evidence>
<dbReference type="SUPFAM" id="SSF56176">
    <property type="entry name" value="FAD-binding/transporter-associated domain-like"/>
    <property type="match status" value="1"/>
</dbReference>
<dbReference type="KEGG" id="msar:MSAR_37570"/>
<dbReference type="InterPro" id="IPR002346">
    <property type="entry name" value="Mopterin_DH_FAD-bd"/>
</dbReference>
<dbReference type="GO" id="GO:0050660">
    <property type="term" value="F:flavin adenine dinucleotide binding"/>
    <property type="evidence" value="ECO:0007669"/>
    <property type="project" value="InterPro"/>
</dbReference>
<reference evidence="2 3" key="1">
    <citation type="journal article" date="2019" name="Emerg. Microbes Infect.">
        <title>Comprehensive subspecies identification of 175 nontuberculous mycobacteria species based on 7547 genomic profiles.</title>
        <authorList>
            <person name="Matsumoto Y."/>
            <person name="Kinjo T."/>
            <person name="Motooka D."/>
            <person name="Nabeya D."/>
            <person name="Jung N."/>
            <person name="Uechi K."/>
            <person name="Horii T."/>
            <person name="Iida T."/>
            <person name="Fujita J."/>
            <person name="Nakamura S."/>
        </authorList>
    </citation>
    <scope>NUCLEOTIDE SEQUENCE [LARGE SCALE GENOMIC DNA]</scope>
    <source>
        <strain evidence="2 3">JCM 30395</strain>
    </source>
</reference>
<name>A0A7I7SWC2_9MYCO</name>
<dbReference type="InterPro" id="IPR051312">
    <property type="entry name" value="Diverse_Substr_Oxidored"/>
</dbReference>
<keyword evidence="3" id="KW-1185">Reference proteome</keyword>
<feature type="domain" description="Molybdopterin dehydrogenase FAD-binding" evidence="1">
    <location>
        <begin position="1"/>
        <end position="73"/>
    </location>
</feature>
<sequence length="105" mass="11009">MKNGMAQPPALLDIRHLGLTSATATASGGVRIGAGVSNSALATHPLIRTHYPVLAQAILSGATTQLCNMAAVGVKLLQRKQFPYFMQTGFSRCNKRVPGCRAGDS</sequence>
<accession>A0A7I7SWC2</accession>
<protein>
    <recommendedName>
        <fullName evidence="1">Molybdopterin dehydrogenase FAD-binding domain-containing protein</fullName>
    </recommendedName>
</protein>
<evidence type="ECO:0000313" key="3">
    <source>
        <dbReference type="Proteomes" id="UP000466445"/>
    </source>
</evidence>
<dbReference type="Proteomes" id="UP000466445">
    <property type="component" value="Chromosome"/>
</dbReference>
<dbReference type="PANTHER" id="PTHR42659:SF1">
    <property type="entry name" value="OXIDOREDUCTASE"/>
    <property type="match status" value="1"/>
</dbReference>
<gene>
    <name evidence="2" type="ORF">MSAR_37570</name>
</gene>
<dbReference type="AlphaFoldDB" id="A0A7I7SWC2"/>
<dbReference type="EMBL" id="AP022595">
    <property type="protein sequence ID" value="BBY60621.1"/>
    <property type="molecule type" value="Genomic_DNA"/>
</dbReference>
<dbReference type="InterPro" id="IPR036318">
    <property type="entry name" value="FAD-bd_PCMH-like_sf"/>
</dbReference>
<dbReference type="InterPro" id="IPR016169">
    <property type="entry name" value="FAD-bd_PCMH_sub2"/>
</dbReference>
<dbReference type="PANTHER" id="PTHR42659">
    <property type="entry name" value="XANTHINE DEHYDROGENASE SUBUNIT C-RELATED"/>
    <property type="match status" value="1"/>
</dbReference>
<proteinExistence type="predicted"/>
<dbReference type="Gene3D" id="3.30.465.10">
    <property type="match status" value="1"/>
</dbReference>
<evidence type="ECO:0000313" key="2">
    <source>
        <dbReference type="EMBL" id="BBY60621.1"/>
    </source>
</evidence>
<organism evidence="2 3">
    <name type="scientific">Mycolicibacterium sarraceniae</name>
    <dbReference type="NCBI Taxonomy" id="1534348"/>
    <lineage>
        <taxon>Bacteria</taxon>
        <taxon>Bacillati</taxon>
        <taxon>Actinomycetota</taxon>
        <taxon>Actinomycetes</taxon>
        <taxon>Mycobacteriales</taxon>
        <taxon>Mycobacteriaceae</taxon>
        <taxon>Mycolicibacterium</taxon>
    </lineage>
</organism>
<dbReference type="Pfam" id="PF00941">
    <property type="entry name" value="FAD_binding_5"/>
    <property type="match status" value="1"/>
</dbReference>
<dbReference type="GO" id="GO:0016491">
    <property type="term" value="F:oxidoreductase activity"/>
    <property type="evidence" value="ECO:0007669"/>
    <property type="project" value="InterPro"/>
</dbReference>